<protein>
    <recommendedName>
        <fullName evidence="4">Bifunctional protein PyrR</fullName>
    </recommendedName>
    <domain>
        <recommendedName>
            <fullName evidence="4">Pyrimidine operon regulatory protein</fullName>
        </recommendedName>
    </domain>
    <domain>
        <recommendedName>
            <fullName evidence="4">Uracil phosphoribosyltransferase</fullName>
            <shortName evidence="4">UPRTase</shortName>
            <ecNumber evidence="4">2.4.2.9</ecNumber>
        </recommendedName>
    </domain>
</protein>
<gene>
    <name evidence="4 6" type="primary">pyrR</name>
    <name evidence="6" type="ORF">HXK23_03550</name>
</gene>
<dbReference type="HAMAP" id="MF_01219">
    <property type="entry name" value="PyrR"/>
    <property type="match status" value="1"/>
</dbReference>
<feature type="domain" description="Phosphoribosyltransferase" evidence="5">
    <location>
        <begin position="16"/>
        <end position="167"/>
    </location>
</feature>
<dbReference type="EMBL" id="JABZGT010000178">
    <property type="protein sequence ID" value="MBF4809281.1"/>
    <property type="molecule type" value="Genomic_DNA"/>
</dbReference>
<keyword evidence="4 6" id="KW-0808">Transferase</keyword>
<dbReference type="Gene3D" id="3.40.50.2020">
    <property type="match status" value="1"/>
</dbReference>
<dbReference type="Proteomes" id="UP000772566">
    <property type="component" value="Unassembled WGS sequence"/>
</dbReference>
<dbReference type="GO" id="GO:0006355">
    <property type="term" value="P:regulation of DNA-templated transcription"/>
    <property type="evidence" value="ECO:0007669"/>
    <property type="project" value="UniProtKB-UniRule"/>
</dbReference>
<feature type="short sequence motif" description="PRPP-binding" evidence="4">
    <location>
        <begin position="101"/>
        <end position="113"/>
    </location>
</feature>
<comment type="caution">
    <text evidence="6">The sequence shown here is derived from an EMBL/GenBank/DDBJ whole genome shotgun (WGS) entry which is preliminary data.</text>
</comment>
<dbReference type="InterPro" id="IPR000836">
    <property type="entry name" value="PRTase_dom"/>
</dbReference>
<dbReference type="AlphaFoldDB" id="A0A930VZ73"/>
<accession>A0A930VZ73</accession>
<dbReference type="CDD" id="cd06223">
    <property type="entry name" value="PRTases_typeI"/>
    <property type="match status" value="1"/>
</dbReference>
<evidence type="ECO:0000313" key="7">
    <source>
        <dbReference type="Proteomes" id="UP000772566"/>
    </source>
</evidence>
<evidence type="ECO:0000259" key="5">
    <source>
        <dbReference type="Pfam" id="PF00156"/>
    </source>
</evidence>
<dbReference type="InterPro" id="IPR023050">
    <property type="entry name" value="PyrR"/>
</dbReference>
<dbReference type="PANTHER" id="PTHR11608:SF0">
    <property type="entry name" value="BIFUNCTIONAL PROTEIN PYRR"/>
    <property type="match status" value="1"/>
</dbReference>
<comment type="function">
    <text evidence="4">Also displays a weak uracil phosphoribosyltransferase activity which is not physiologically significant.</text>
</comment>
<evidence type="ECO:0000313" key="6">
    <source>
        <dbReference type="EMBL" id="MBF4809281.1"/>
    </source>
</evidence>
<keyword evidence="4 6" id="KW-0328">Glycosyltransferase</keyword>
<dbReference type="EC" id="2.4.2.9" evidence="4"/>
<reference evidence="6" key="1">
    <citation type="submission" date="2020-04" db="EMBL/GenBank/DDBJ databases">
        <title>Deep metagenomics examines the oral microbiome during advanced dental caries in children, revealing novel taxa and co-occurrences with host molecules.</title>
        <authorList>
            <person name="Baker J.L."/>
            <person name="Morton J.T."/>
            <person name="Dinis M."/>
            <person name="Alvarez R."/>
            <person name="Tran N.C."/>
            <person name="Knight R."/>
            <person name="Edlund A."/>
        </authorList>
    </citation>
    <scope>NUCLEOTIDE SEQUENCE</scope>
    <source>
        <strain evidence="6">JCVI_22A_bin.2</strain>
    </source>
</reference>
<dbReference type="GO" id="GO:0004845">
    <property type="term" value="F:uracil phosphoribosyltransferase activity"/>
    <property type="evidence" value="ECO:0007669"/>
    <property type="project" value="UniProtKB-UniRule"/>
</dbReference>
<organism evidence="6 7">
    <name type="scientific">Lancefieldella parvula</name>
    <dbReference type="NCBI Taxonomy" id="1382"/>
    <lineage>
        <taxon>Bacteria</taxon>
        <taxon>Bacillati</taxon>
        <taxon>Actinomycetota</taxon>
        <taxon>Coriobacteriia</taxon>
        <taxon>Coriobacteriales</taxon>
        <taxon>Atopobiaceae</taxon>
        <taxon>Lancefieldella</taxon>
    </lineage>
</organism>
<dbReference type="PANTHER" id="PTHR11608">
    <property type="entry name" value="BIFUNCTIONAL PROTEIN PYRR"/>
    <property type="match status" value="1"/>
</dbReference>
<name>A0A930VZ73_9ACTN</name>
<dbReference type="InterPro" id="IPR029057">
    <property type="entry name" value="PRTase-like"/>
</dbReference>
<dbReference type="NCBIfam" id="NF003549">
    <property type="entry name" value="PRK05205.1-5"/>
    <property type="match status" value="1"/>
</dbReference>
<dbReference type="FunFam" id="3.40.50.2020:FF:000020">
    <property type="entry name" value="Bifunctional protein PyrR"/>
    <property type="match status" value="1"/>
</dbReference>
<keyword evidence="3 4" id="KW-0804">Transcription</keyword>
<dbReference type="NCBIfam" id="NF003545">
    <property type="entry name" value="PRK05205.1-1"/>
    <property type="match status" value="1"/>
</dbReference>
<evidence type="ECO:0000256" key="1">
    <source>
        <dbReference type="ARBA" id="ARBA00005565"/>
    </source>
</evidence>
<comment type="similarity">
    <text evidence="1 4">Belongs to the purine/pyrimidine phosphoribosyltransferase family. PyrR subfamily.</text>
</comment>
<comment type="function">
    <text evidence="4">Regulates the transcription of the pyrimidine nucleotide (pyr) operon in response to exogenous pyrimidines.</text>
</comment>
<dbReference type="Pfam" id="PF00156">
    <property type="entry name" value="Pribosyltran"/>
    <property type="match status" value="1"/>
</dbReference>
<comment type="catalytic activity">
    <reaction evidence="4">
        <text>UMP + diphosphate = 5-phospho-alpha-D-ribose 1-diphosphate + uracil</text>
        <dbReference type="Rhea" id="RHEA:13017"/>
        <dbReference type="ChEBI" id="CHEBI:17568"/>
        <dbReference type="ChEBI" id="CHEBI:33019"/>
        <dbReference type="ChEBI" id="CHEBI:57865"/>
        <dbReference type="ChEBI" id="CHEBI:58017"/>
        <dbReference type="EC" id="2.4.2.9"/>
    </reaction>
</comment>
<evidence type="ECO:0000256" key="4">
    <source>
        <dbReference type="HAMAP-Rule" id="MF_01219"/>
    </source>
</evidence>
<keyword evidence="2 4" id="KW-0805">Transcription regulation</keyword>
<dbReference type="SUPFAM" id="SSF53271">
    <property type="entry name" value="PRTase-like"/>
    <property type="match status" value="1"/>
</dbReference>
<evidence type="ECO:0000256" key="2">
    <source>
        <dbReference type="ARBA" id="ARBA00023015"/>
    </source>
</evidence>
<sequence>MAQEGSHSLIVDEQSLDRMLTRIAHEIVENNDSIENVALVGIIRRGEVLASRLAEKILSFTGCKPKVGSLDISFYRDDFRRNTAPVLHATNIDFDITGTSVVLVDDVLQTGRTIRAALDALIDYGRPERVQLAVVVDRGNRELPIRPDYVGKNVPSSKSQVVSLNVKEIDGQDCVLLYEADYSDPFIEGGN</sequence>
<evidence type="ECO:0000256" key="3">
    <source>
        <dbReference type="ARBA" id="ARBA00023163"/>
    </source>
</evidence>
<proteinExistence type="inferred from homology"/>
<dbReference type="InterPro" id="IPR050137">
    <property type="entry name" value="PyrR_bifunctional"/>
</dbReference>